<evidence type="ECO:0000313" key="1">
    <source>
        <dbReference type="EMBL" id="KAK3054506.1"/>
    </source>
</evidence>
<gene>
    <name evidence="1" type="ORF">LTS18_011981</name>
</gene>
<organism evidence="1 2">
    <name type="scientific">Coniosporium uncinatum</name>
    <dbReference type="NCBI Taxonomy" id="93489"/>
    <lineage>
        <taxon>Eukaryota</taxon>
        <taxon>Fungi</taxon>
        <taxon>Dikarya</taxon>
        <taxon>Ascomycota</taxon>
        <taxon>Pezizomycotina</taxon>
        <taxon>Dothideomycetes</taxon>
        <taxon>Dothideomycetes incertae sedis</taxon>
        <taxon>Coniosporium</taxon>
    </lineage>
</organism>
<comment type="caution">
    <text evidence="1">The sequence shown here is derived from an EMBL/GenBank/DDBJ whole genome shotgun (WGS) entry which is preliminary data.</text>
</comment>
<evidence type="ECO:0000313" key="2">
    <source>
        <dbReference type="Proteomes" id="UP001186974"/>
    </source>
</evidence>
<keyword evidence="2" id="KW-1185">Reference proteome</keyword>
<sequence>PQQQLSQQPPPQFPVFQASSQSIQPGTGTIGSRNGGMVRDCRRISGYTSGPFSDEESYNNSFDLVATTPTTMRTVLARRLHTDCRIVFTYSDVTQQDIIIKDNKVVGLVDWEYAGWCPEYWEYVKFFERFPKN</sequence>
<proteinExistence type="predicted"/>
<dbReference type="EMBL" id="JAWDJW010009859">
    <property type="protein sequence ID" value="KAK3054506.1"/>
    <property type="molecule type" value="Genomic_DNA"/>
</dbReference>
<reference evidence="1" key="1">
    <citation type="submission" date="2024-09" db="EMBL/GenBank/DDBJ databases">
        <title>Black Yeasts Isolated from many extreme environments.</title>
        <authorList>
            <person name="Coleine C."/>
            <person name="Stajich J.E."/>
            <person name="Selbmann L."/>
        </authorList>
    </citation>
    <scope>NUCLEOTIDE SEQUENCE</scope>
    <source>
        <strain evidence="1">CCFEE 5737</strain>
    </source>
</reference>
<feature type="non-terminal residue" evidence="1">
    <location>
        <position position="1"/>
    </location>
</feature>
<protein>
    <submittedName>
        <fullName evidence="1">Uncharacterized protein</fullName>
    </submittedName>
</protein>
<accession>A0ACC3CY58</accession>
<name>A0ACC3CY58_9PEZI</name>
<dbReference type="Proteomes" id="UP001186974">
    <property type="component" value="Unassembled WGS sequence"/>
</dbReference>